<dbReference type="Proteomes" id="UP000053989">
    <property type="component" value="Unassembled WGS sequence"/>
</dbReference>
<gene>
    <name evidence="1" type="ORF">SCLCIDRAFT_86277</name>
</gene>
<feature type="non-terminal residue" evidence="1">
    <location>
        <position position="50"/>
    </location>
</feature>
<dbReference type="EMBL" id="KN822075">
    <property type="protein sequence ID" value="KIM59316.1"/>
    <property type="molecule type" value="Genomic_DNA"/>
</dbReference>
<dbReference type="OrthoDB" id="2681076at2759"/>
<dbReference type="STRING" id="1036808.A0A0C3DTN7"/>
<organism evidence="1 2">
    <name type="scientific">Scleroderma citrinum Foug A</name>
    <dbReference type="NCBI Taxonomy" id="1036808"/>
    <lineage>
        <taxon>Eukaryota</taxon>
        <taxon>Fungi</taxon>
        <taxon>Dikarya</taxon>
        <taxon>Basidiomycota</taxon>
        <taxon>Agaricomycotina</taxon>
        <taxon>Agaricomycetes</taxon>
        <taxon>Agaricomycetidae</taxon>
        <taxon>Boletales</taxon>
        <taxon>Sclerodermatineae</taxon>
        <taxon>Sclerodermataceae</taxon>
        <taxon>Scleroderma</taxon>
    </lineage>
</organism>
<dbReference type="InParanoid" id="A0A0C3DTN7"/>
<reference evidence="2" key="2">
    <citation type="submission" date="2015-01" db="EMBL/GenBank/DDBJ databases">
        <title>Evolutionary Origins and Diversification of the Mycorrhizal Mutualists.</title>
        <authorList>
            <consortium name="DOE Joint Genome Institute"/>
            <consortium name="Mycorrhizal Genomics Consortium"/>
            <person name="Kohler A."/>
            <person name="Kuo A."/>
            <person name="Nagy L.G."/>
            <person name="Floudas D."/>
            <person name="Copeland A."/>
            <person name="Barry K.W."/>
            <person name="Cichocki N."/>
            <person name="Veneault-Fourrey C."/>
            <person name="LaButti K."/>
            <person name="Lindquist E.A."/>
            <person name="Lipzen A."/>
            <person name="Lundell T."/>
            <person name="Morin E."/>
            <person name="Murat C."/>
            <person name="Riley R."/>
            <person name="Ohm R."/>
            <person name="Sun H."/>
            <person name="Tunlid A."/>
            <person name="Henrissat B."/>
            <person name="Grigoriev I.V."/>
            <person name="Hibbett D.S."/>
            <person name="Martin F."/>
        </authorList>
    </citation>
    <scope>NUCLEOTIDE SEQUENCE [LARGE SCALE GENOMIC DNA]</scope>
    <source>
        <strain evidence="2">Foug A</strain>
    </source>
</reference>
<name>A0A0C3DTN7_9AGAM</name>
<feature type="non-terminal residue" evidence="1">
    <location>
        <position position="1"/>
    </location>
</feature>
<evidence type="ECO:0000313" key="2">
    <source>
        <dbReference type="Proteomes" id="UP000053989"/>
    </source>
</evidence>
<accession>A0A0C3DTN7</accession>
<dbReference type="AlphaFoldDB" id="A0A0C3DTN7"/>
<dbReference type="PANTHER" id="PTHR10622">
    <property type="entry name" value="HET DOMAIN-CONTAINING PROTEIN"/>
    <property type="match status" value="1"/>
</dbReference>
<dbReference type="HOGENOM" id="CLU_3129981_0_0_1"/>
<sequence length="50" mass="5980">YKKILEGCEQAQRERCVWLWADTCCIDKRCSAEPSNTINSMYQWHKNSRV</sequence>
<proteinExistence type="predicted"/>
<evidence type="ECO:0000313" key="1">
    <source>
        <dbReference type="EMBL" id="KIM59316.1"/>
    </source>
</evidence>
<reference evidence="1 2" key="1">
    <citation type="submission" date="2014-04" db="EMBL/GenBank/DDBJ databases">
        <authorList>
            <consortium name="DOE Joint Genome Institute"/>
            <person name="Kuo A."/>
            <person name="Kohler A."/>
            <person name="Nagy L.G."/>
            <person name="Floudas D."/>
            <person name="Copeland A."/>
            <person name="Barry K.W."/>
            <person name="Cichocki N."/>
            <person name="Veneault-Fourrey C."/>
            <person name="LaButti K."/>
            <person name="Lindquist E.A."/>
            <person name="Lipzen A."/>
            <person name="Lundell T."/>
            <person name="Morin E."/>
            <person name="Murat C."/>
            <person name="Sun H."/>
            <person name="Tunlid A."/>
            <person name="Henrissat B."/>
            <person name="Grigoriev I.V."/>
            <person name="Hibbett D.S."/>
            <person name="Martin F."/>
            <person name="Nordberg H.P."/>
            <person name="Cantor M.N."/>
            <person name="Hua S.X."/>
        </authorList>
    </citation>
    <scope>NUCLEOTIDE SEQUENCE [LARGE SCALE GENOMIC DNA]</scope>
    <source>
        <strain evidence="1 2">Foug A</strain>
    </source>
</reference>
<keyword evidence="2" id="KW-1185">Reference proteome</keyword>
<dbReference type="PANTHER" id="PTHR10622:SF10">
    <property type="entry name" value="HET DOMAIN-CONTAINING PROTEIN"/>
    <property type="match status" value="1"/>
</dbReference>
<protein>
    <submittedName>
        <fullName evidence="1">Uncharacterized protein</fullName>
    </submittedName>
</protein>